<sequence length="74" mass="8511">MEHQQDIAYQLDLFMEQNLDTIHQCGIREHVEGANLSLVKQVKGDNKQGRALATDLTCIVLYVRMLIYIVHLSK</sequence>
<organism evidence="1 2">
    <name type="scientific">Halosquirtibacter laminarini</name>
    <dbReference type="NCBI Taxonomy" id="3374600"/>
    <lineage>
        <taxon>Bacteria</taxon>
        <taxon>Pseudomonadati</taxon>
        <taxon>Bacteroidota</taxon>
        <taxon>Bacteroidia</taxon>
        <taxon>Marinilabiliales</taxon>
        <taxon>Prolixibacteraceae</taxon>
        <taxon>Halosquirtibacter</taxon>
    </lineage>
</organism>
<reference evidence="1" key="1">
    <citation type="submission" date="2021-08" db="EMBL/GenBank/DDBJ databases">
        <title>Novel anaerobic bacterium isolated from sea squirt in East Sea, Republic of Korea.</title>
        <authorList>
            <person name="Nguyen T.H."/>
            <person name="Li Z."/>
            <person name="Lee Y.-J."/>
            <person name="Ko J."/>
            <person name="Kim S.-G."/>
        </authorList>
    </citation>
    <scope>NUCLEOTIDE SEQUENCE</scope>
    <source>
        <strain evidence="1">KCTC 25031</strain>
    </source>
</reference>
<protein>
    <submittedName>
        <fullName evidence="1">Uncharacterized protein</fullName>
    </submittedName>
</protein>
<evidence type="ECO:0000313" key="1">
    <source>
        <dbReference type="EMBL" id="QZE15290.1"/>
    </source>
</evidence>
<accession>A0AC61NPD4</accession>
<dbReference type="EMBL" id="CP081303">
    <property type="protein sequence ID" value="QZE15290.1"/>
    <property type="molecule type" value="Genomic_DNA"/>
</dbReference>
<evidence type="ECO:0000313" key="2">
    <source>
        <dbReference type="Proteomes" id="UP000826212"/>
    </source>
</evidence>
<name>A0AC61NPD4_9BACT</name>
<keyword evidence="2" id="KW-1185">Reference proteome</keyword>
<gene>
    <name evidence="1" type="ORF">K4L44_05505</name>
</gene>
<proteinExistence type="predicted"/>
<dbReference type="Proteomes" id="UP000826212">
    <property type="component" value="Chromosome"/>
</dbReference>